<name>A0A0C9UJT0_SPHS4</name>
<dbReference type="OrthoDB" id="2151789at2759"/>
<keyword evidence="7" id="KW-1185">Reference proteome</keyword>
<evidence type="ECO:0000313" key="7">
    <source>
        <dbReference type="Proteomes" id="UP000054279"/>
    </source>
</evidence>
<gene>
    <name evidence="6" type="ORF">M422DRAFT_188866</name>
</gene>
<evidence type="ECO:0000256" key="2">
    <source>
        <dbReference type="ARBA" id="ARBA00022630"/>
    </source>
</evidence>
<dbReference type="AlphaFoldDB" id="A0A0C9UJT0"/>
<feature type="domain" description="FAD-binding PCMH-type" evidence="5">
    <location>
        <begin position="16"/>
        <end position="186"/>
    </location>
</feature>
<evidence type="ECO:0000256" key="3">
    <source>
        <dbReference type="ARBA" id="ARBA00022827"/>
    </source>
</evidence>
<dbReference type="Proteomes" id="UP000054279">
    <property type="component" value="Unassembled WGS sequence"/>
</dbReference>
<accession>A0A0C9UJT0</accession>
<evidence type="ECO:0000259" key="5">
    <source>
        <dbReference type="PROSITE" id="PS51387"/>
    </source>
</evidence>
<dbReference type="InterPro" id="IPR016166">
    <property type="entry name" value="FAD-bd_PCMH"/>
</dbReference>
<dbReference type="InterPro" id="IPR050416">
    <property type="entry name" value="FAD-linked_Oxidoreductase"/>
</dbReference>
<comment type="similarity">
    <text evidence="1">Belongs to the oxygen-dependent FAD-linked oxidoreductase family.</text>
</comment>
<sequence length="445" mass="48446">SDQYVSDTKHWATGSSSQASACTVEPSTPQDVALIFGVIQKTRTTWAVKGGGNTFNPGFSSTDGVLISTVRFKDIQYSPMSSTVKVGAGNLWDDVYAKLIPLGATVVGNRVPGIGVGGFSLWGGISWKTQKYGLGLDNVVSFQLVTPTSQILNVSAHSYPDLYFGLRGGGNNFGIVTSFVFKTHPQGQVYAGLITYDGITAQAAFQDFDANNKDPKAYLLMTFIYHGINNRSTGTTAFIFYDGPVPPNGTYDAFFNAPGLLDNDVKTRSFLDFQASIVIPNPTRFVTNTLSRTTGDVVPILRYTKPIVDEIIKQNLNLTSTFYEGAEFVMCTMEPLHSTLFDRSTGGAYPHSRAHPWTPLNVFMAYRDTVSDEETILAIRAASASIQQVAIKEGLSSPDAILDPTYAAKTTNLRLLFGDNLPMLRALRAKYDPHNLLSLTGGWKF</sequence>
<protein>
    <recommendedName>
        <fullName evidence="5">FAD-binding PCMH-type domain-containing protein</fullName>
    </recommendedName>
</protein>
<dbReference type="HOGENOM" id="CLU_018354_1_0_1"/>
<organism evidence="6 7">
    <name type="scientific">Sphaerobolus stellatus (strain SS14)</name>
    <dbReference type="NCBI Taxonomy" id="990650"/>
    <lineage>
        <taxon>Eukaryota</taxon>
        <taxon>Fungi</taxon>
        <taxon>Dikarya</taxon>
        <taxon>Basidiomycota</taxon>
        <taxon>Agaricomycotina</taxon>
        <taxon>Agaricomycetes</taxon>
        <taxon>Phallomycetidae</taxon>
        <taxon>Geastrales</taxon>
        <taxon>Sphaerobolaceae</taxon>
        <taxon>Sphaerobolus</taxon>
    </lineage>
</organism>
<dbReference type="Gene3D" id="3.30.465.10">
    <property type="match status" value="1"/>
</dbReference>
<proteinExistence type="inferred from homology"/>
<dbReference type="GO" id="GO:0016491">
    <property type="term" value="F:oxidoreductase activity"/>
    <property type="evidence" value="ECO:0007669"/>
    <property type="project" value="UniProtKB-KW"/>
</dbReference>
<dbReference type="PROSITE" id="PS51387">
    <property type="entry name" value="FAD_PCMH"/>
    <property type="match status" value="1"/>
</dbReference>
<dbReference type="PANTHER" id="PTHR42973">
    <property type="entry name" value="BINDING OXIDOREDUCTASE, PUTATIVE (AFU_ORTHOLOGUE AFUA_1G17690)-RELATED"/>
    <property type="match status" value="1"/>
</dbReference>
<keyword evidence="2" id="KW-0285">Flavoprotein</keyword>
<dbReference type="Pfam" id="PF01565">
    <property type="entry name" value="FAD_binding_4"/>
    <property type="match status" value="1"/>
</dbReference>
<evidence type="ECO:0000256" key="1">
    <source>
        <dbReference type="ARBA" id="ARBA00005466"/>
    </source>
</evidence>
<evidence type="ECO:0000313" key="6">
    <source>
        <dbReference type="EMBL" id="KIJ29152.1"/>
    </source>
</evidence>
<dbReference type="SUPFAM" id="SSF56176">
    <property type="entry name" value="FAD-binding/transporter-associated domain-like"/>
    <property type="match status" value="1"/>
</dbReference>
<dbReference type="GO" id="GO:0071949">
    <property type="term" value="F:FAD binding"/>
    <property type="evidence" value="ECO:0007669"/>
    <property type="project" value="InterPro"/>
</dbReference>
<evidence type="ECO:0000256" key="4">
    <source>
        <dbReference type="ARBA" id="ARBA00023002"/>
    </source>
</evidence>
<dbReference type="PANTHER" id="PTHR42973:SF13">
    <property type="entry name" value="FAD-BINDING PCMH-TYPE DOMAIN-CONTAINING PROTEIN"/>
    <property type="match status" value="1"/>
</dbReference>
<dbReference type="InterPro" id="IPR006094">
    <property type="entry name" value="Oxid_FAD_bind_N"/>
</dbReference>
<dbReference type="InterPro" id="IPR016169">
    <property type="entry name" value="FAD-bd_PCMH_sub2"/>
</dbReference>
<keyword evidence="3" id="KW-0274">FAD</keyword>
<feature type="non-terminal residue" evidence="6">
    <location>
        <position position="445"/>
    </location>
</feature>
<dbReference type="EMBL" id="KN837289">
    <property type="protein sequence ID" value="KIJ29152.1"/>
    <property type="molecule type" value="Genomic_DNA"/>
</dbReference>
<reference evidence="6 7" key="1">
    <citation type="submission" date="2014-06" db="EMBL/GenBank/DDBJ databases">
        <title>Evolutionary Origins and Diversification of the Mycorrhizal Mutualists.</title>
        <authorList>
            <consortium name="DOE Joint Genome Institute"/>
            <consortium name="Mycorrhizal Genomics Consortium"/>
            <person name="Kohler A."/>
            <person name="Kuo A."/>
            <person name="Nagy L.G."/>
            <person name="Floudas D."/>
            <person name="Copeland A."/>
            <person name="Barry K.W."/>
            <person name="Cichocki N."/>
            <person name="Veneault-Fourrey C."/>
            <person name="LaButti K."/>
            <person name="Lindquist E.A."/>
            <person name="Lipzen A."/>
            <person name="Lundell T."/>
            <person name="Morin E."/>
            <person name="Murat C."/>
            <person name="Riley R."/>
            <person name="Ohm R."/>
            <person name="Sun H."/>
            <person name="Tunlid A."/>
            <person name="Henrissat B."/>
            <person name="Grigoriev I.V."/>
            <person name="Hibbett D.S."/>
            <person name="Martin F."/>
        </authorList>
    </citation>
    <scope>NUCLEOTIDE SEQUENCE [LARGE SCALE GENOMIC DNA]</scope>
    <source>
        <strain evidence="6 7">SS14</strain>
    </source>
</reference>
<dbReference type="InterPro" id="IPR036318">
    <property type="entry name" value="FAD-bd_PCMH-like_sf"/>
</dbReference>
<keyword evidence="4" id="KW-0560">Oxidoreductase</keyword>